<dbReference type="Proteomes" id="UP000285301">
    <property type="component" value="Unassembled WGS sequence"/>
</dbReference>
<keyword evidence="5" id="KW-1185">Reference proteome</keyword>
<comment type="caution">
    <text evidence="4">The sequence shown here is derived from an EMBL/GenBank/DDBJ whole genome shotgun (WGS) entry which is preliminary data.</text>
</comment>
<dbReference type="InterPro" id="IPR019536">
    <property type="entry name" value="USHBP1_PDZ-bd"/>
</dbReference>
<reference evidence="4 5" key="1">
    <citation type="journal article" date="2018" name="Gigascience">
        <title>Genomes of trombidid mites reveal novel predicted allergens and laterally-transferred genes associated with secondary metabolism.</title>
        <authorList>
            <person name="Dong X."/>
            <person name="Chaisiri K."/>
            <person name="Xia D."/>
            <person name="Armstrong S.D."/>
            <person name="Fang Y."/>
            <person name="Donnelly M.J."/>
            <person name="Kadowaki T."/>
            <person name="McGarry J.W."/>
            <person name="Darby A.C."/>
            <person name="Makepeace B.L."/>
        </authorList>
    </citation>
    <scope>NUCLEOTIDE SEQUENCE [LARGE SCALE GENOMIC DNA]</scope>
    <source>
        <strain evidence="4">UoL-WK</strain>
    </source>
</reference>
<organism evidence="4 5">
    <name type="scientific">Dinothrombium tinctorium</name>
    <dbReference type="NCBI Taxonomy" id="1965070"/>
    <lineage>
        <taxon>Eukaryota</taxon>
        <taxon>Metazoa</taxon>
        <taxon>Ecdysozoa</taxon>
        <taxon>Arthropoda</taxon>
        <taxon>Chelicerata</taxon>
        <taxon>Arachnida</taxon>
        <taxon>Acari</taxon>
        <taxon>Acariformes</taxon>
        <taxon>Trombidiformes</taxon>
        <taxon>Prostigmata</taxon>
        <taxon>Anystina</taxon>
        <taxon>Parasitengona</taxon>
        <taxon>Trombidioidea</taxon>
        <taxon>Trombidiidae</taxon>
        <taxon>Dinothrombium</taxon>
    </lineage>
</organism>
<dbReference type="InterPro" id="IPR018247">
    <property type="entry name" value="EF_Hand_1_Ca_BS"/>
</dbReference>
<dbReference type="OrthoDB" id="6256369at2759"/>
<dbReference type="CDD" id="cd00051">
    <property type="entry name" value="EFh"/>
    <property type="match status" value="1"/>
</dbReference>
<dbReference type="InterPro" id="IPR011992">
    <property type="entry name" value="EF-hand-dom_pair"/>
</dbReference>
<evidence type="ECO:0000256" key="2">
    <source>
        <dbReference type="SAM" id="Coils"/>
    </source>
</evidence>
<name>A0A443RLJ0_9ACAR</name>
<dbReference type="InterPro" id="IPR002048">
    <property type="entry name" value="EF_hand_dom"/>
</dbReference>
<dbReference type="AlphaFoldDB" id="A0A443RLJ0"/>
<dbReference type="Pfam" id="PF10506">
    <property type="entry name" value="USHBP1_PDZ-bd"/>
    <property type="match status" value="1"/>
</dbReference>
<feature type="domain" description="EF-hand" evidence="3">
    <location>
        <begin position="30"/>
        <end position="65"/>
    </location>
</feature>
<dbReference type="SUPFAM" id="SSF47473">
    <property type="entry name" value="EF-hand"/>
    <property type="match status" value="1"/>
</dbReference>
<evidence type="ECO:0000256" key="1">
    <source>
        <dbReference type="ARBA" id="ARBA00022837"/>
    </source>
</evidence>
<feature type="non-terminal residue" evidence="4">
    <location>
        <position position="736"/>
    </location>
</feature>
<dbReference type="EMBL" id="NCKU01000289">
    <property type="protein sequence ID" value="RWS16144.1"/>
    <property type="molecule type" value="Genomic_DNA"/>
</dbReference>
<feature type="coiled-coil region" evidence="2">
    <location>
        <begin position="621"/>
        <end position="655"/>
    </location>
</feature>
<sequence length="736" mass="84561">MLKNFHKSLEELEARSRVDFSDSESTQSTPEEEKIRRIFATCDTDGDGFITSEDILAICKQLKLDFNPEEIMHQLGANSDGRVSFDDFLKRRFELLEVSSQINSARSSEEDWYFTDCHYWKPLTCDENITNKFNISDRPMSSPPDRGEADLGKSHWLTAESARESDSASHSLEASSSAKHESSSWEFDSGAHDLDLEQISLQRLIENNGISISQEKNDILEIANKFHQSAIHSVKQELFEVTNRLQLVLKERDLLEKQITALKRDQNRVMKELEKRRHRDCLRYEDRITELSTVIAELSEKLEQHNYSVFHEEDEYTNQIDVKTNNYNDDQMHSSSQFSNLKARSDVSDFESKPSKFETMHQSERAKRSEQFIDVVYEMDSRCSSAGDGSCSNNLSDIDLSLRRFLETIESISDKKQIIEFVKLEMDKLKYKLLHTQSQLDLVNLHLEESKSNAERLTVLLGKYEANNTGLQLSISICDDCFESWKISNDLKESEMGLLLASCRAAGLGKLCEIAFLLLVNISEEKDKEEIANVLKRAKDERDAAETNALQFIKKLYKTSHDDKFSKEDEKKIIQFRNQCQTDIAAIRKSLVDVEPLHPDDLISPNSTLNSPSVPKYDLENVVLMQELMALKEENAELKSQIFVLEKEVNALSLQLVTDKTIEQSYLQEYRRLSNECQSRSEIKCVNCKSLINVENVNPCSDQIHDLLMSLSQVTKNYELRVEEYCSALKALKKGN</sequence>
<evidence type="ECO:0000259" key="3">
    <source>
        <dbReference type="PROSITE" id="PS50222"/>
    </source>
</evidence>
<evidence type="ECO:0000313" key="4">
    <source>
        <dbReference type="EMBL" id="RWS16144.1"/>
    </source>
</evidence>
<keyword evidence="1" id="KW-0106">Calcium</keyword>
<feature type="coiled-coil region" evidence="2">
    <location>
        <begin position="245"/>
        <end position="301"/>
    </location>
</feature>
<dbReference type="PROSITE" id="PS00018">
    <property type="entry name" value="EF_HAND_1"/>
    <property type="match status" value="1"/>
</dbReference>
<dbReference type="STRING" id="1965070.A0A443RLJ0"/>
<dbReference type="PROSITE" id="PS50222">
    <property type="entry name" value="EF_HAND_2"/>
    <property type="match status" value="1"/>
</dbReference>
<proteinExistence type="predicted"/>
<dbReference type="PANTHER" id="PTHR23347">
    <property type="entry name" value="COLORECTAL MUTANT CANCER PROTEIN MCC PROTEIN -RELATED"/>
    <property type="match status" value="1"/>
</dbReference>
<dbReference type="Gene3D" id="1.10.238.10">
    <property type="entry name" value="EF-hand"/>
    <property type="match status" value="1"/>
</dbReference>
<accession>A0A443RLJ0</accession>
<dbReference type="SMART" id="SM00054">
    <property type="entry name" value="EFh"/>
    <property type="match status" value="2"/>
</dbReference>
<feature type="coiled-coil region" evidence="2">
    <location>
        <begin position="521"/>
        <end position="555"/>
    </location>
</feature>
<protein>
    <submittedName>
        <fullName evidence="4">Colorectal mutant cancer protein-like isoform X1</fullName>
    </submittedName>
</protein>
<dbReference type="GO" id="GO:0005509">
    <property type="term" value="F:calcium ion binding"/>
    <property type="evidence" value="ECO:0007669"/>
    <property type="project" value="InterPro"/>
</dbReference>
<evidence type="ECO:0000313" key="5">
    <source>
        <dbReference type="Proteomes" id="UP000285301"/>
    </source>
</evidence>
<dbReference type="PANTHER" id="PTHR23347:SF6">
    <property type="entry name" value="FI17904P1"/>
    <property type="match status" value="1"/>
</dbReference>
<dbReference type="Pfam" id="PF13499">
    <property type="entry name" value="EF-hand_7"/>
    <property type="match status" value="1"/>
</dbReference>
<gene>
    <name evidence="4" type="ORF">B4U79_04574</name>
</gene>
<keyword evidence="2" id="KW-0175">Coiled coil</keyword>
<dbReference type="InterPro" id="IPR040171">
    <property type="entry name" value="USBP1-like"/>
</dbReference>